<protein>
    <recommendedName>
        <fullName evidence="3">LysR substrate-binding domain-containing protein</fullName>
    </recommendedName>
</protein>
<reference evidence="1 2" key="1">
    <citation type="submission" date="2019-10" db="EMBL/GenBank/DDBJ databases">
        <title>Whole genome shotgun sequence of Acrocarpospora corrugata NBRC 13972.</title>
        <authorList>
            <person name="Ichikawa N."/>
            <person name="Kimura A."/>
            <person name="Kitahashi Y."/>
            <person name="Komaki H."/>
            <person name="Oguchi A."/>
        </authorList>
    </citation>
    <scope>NUCLEOTIDE SEQUENCE [LARGE SCALE GENOMIC DNA]</scope>
    <source>
        <strain evidence="1 2">NBRC 13972</strain>
    </source>
</reference>
<gene>
    <name evidence="1" type="ORF">Acor_15160</name>
</gene>
<comment type="caution">
    <text evidence="1">The sequence shown here is derived from an EMBL/GenBank/DDBJ whole genome shotgun (WGS) entry which is preliminary data.</text>
</comment>
<keyword evidence="2" id="KW-1185">Reference proteome</keyword>
<evidence type="ECO:0000313" key="2">
    <source>
        <dbReference type="Proteomes" id="UP000334990"/>
    </source>
</evidence>
<name>A0A5M3VWH6_9ACTN</name>
<evidence type="ECO:0000313" key="1">
    <source>
        <dbReference type="EMBL" id="GER99452.1"/>
    </source>
</evidence>
<proteinExistence type="predicted"/>
<organism evidence="1 2">
    <name type="scientific">Acrocarpospora corrugata</name>
    <dbReference type="NCBI Taxonomy" id="35763"/>
    <lineage>
        <taxon>Bacteria</taxon>
        <taxon>Bacillati</taxon>
        <taxon>Actinomycetota</taxon>
        <taxon>Actinomycetes</taxon>
        <taxon>Streptosporangiales</taxon>
        <taxon>Streptosporangiaceae</taxon>
        <taxon>Acrocarpospora</taxon>
    </lineage>
</organism>
<dbReference type="Proteomes" id="UP000334990">
    <property type="component" value="Unassembled WGS sequence"/>
</dbReference>
<sequence>MSTVRWAPLTDVEPLRVALAWHDGSENPLVRGFADVVRGLAGE</sequence>
<dbReference type="AlphaFoldDB" id="A0A5M3VWH6"/>
<accession>A0A5M3VWH6</accession>
<evidence type="ECO:0008006" key="3">
    <source>
        <dbReference type="Google" id="ProtNLM"/>
    </source>
</evidence>
<dbReference type="EMBL" id="BLAD01000040">
    <property type="protein sequence ID" value="GER99452.1"/>
    <property type="molecule type" value="Genomic_DNA"/>
</dbReference>
<dbReference type="RefSeq" id="WP_281353173.1">
    <property type="nucleotide sequence ID" value="NZ_BAAABN010000042.1"/>
</dbReference>